<keyword evidence="3" id="KW-1185">Reference proteome</keyword>
<dbReference type="EMBL" id="CP017813">
    <property type="protein sequence ID" value="APJ38299.1"/>
    <property type="molecule type" value="Genomic_DNA"/>
</dbReference>
<evidence type="ECO:0008006" key="4">
    <source>
        <dbReference type="Google" id="ProtNLM"/>
    </source>
</evidence>
<dbReference type="GO" id="GO:0016791">
    <property type="term" value="F:phosphatase activity"/>
    <property type="evidence" value="ECO:0007669"/>
    <property type="project" value="TreeGrafter"/>
</dbReference>
<dbReference type="OrthoDB" id="384659at2"/>
<dbReference type="PANTHER" id="PTHR10000:SF8">
    <property type="entry name" value="HAD SUPERFAMILY HYDROLASE-LIKE, TYPE 3"/>
    <property type="match status" value="1"/>
</dbReference>
<gene>
    <name evidence="2" type="ORF">BLA55_01240</name>
</gene>
<dbReference type="InterPro" id="IPR023214">
    <property type="entry name" value="HAD_sf"/>
</dbReference>
<dbReference type="Gene3D" id="3.30.1240.10">
    <property type="match status" value="1"/>
</dbReference>
<dbReference type="InterPro" id="IPR036412">
    <property type="entry name" value="HAD-like_sf"/>
</dbReference>
<dbReference type="SUPFAM" id="SSF56784">
    <property type="entry name" value="HAD-like"/>
    <property type="match status" value="1"/>
</dbReference>
<dbReference type="PANTHER" id="PTHR10000">
    <property type="entry name" value="PHOSPHOSERINE PHOSPHATASE"/>
    <property type="match status" value="1"/>
</dbReference>
<dbReference type="KEGG" id="mpul:BLA55_01240"/>
<accession>A0A1L4FRT4</accession>
<evidence type="ECO:0000313" key="2">
    <source>
        <dbReference type="EMBL" id="APJ38299.1"/>
    </source>
</evidence>
<sequence length="278" mass="30770">MSYNKVFAFDLDGTLLKKDNTVNEFTAKVIKQAHESNNLNIVATGRGILKVLPLIENGTLDGFDYLVCSNGALVYDLNKKSKIVLGAVDLESYKIMREAVIKHDLIFTVDTDSFNGSFVSGDKDYPDWVKPEERMDLAYLNRRTLEQLDEVAYASDTKLIQLALRCPIEKAESIYNEINAKINGRQSVFLTNAIYVDVNSKGISKFAGLEYVLKLTNTNESQLYTFGDSGNDVEMIKGAFKGYAMANATQVAKNAADEVIGANDTDAIGQKMLEILNS</sequence>
<dbReference type="Proteomes" id="UP000184322">
    <property type="component" value="Chromosome"/>
</dbReference>
<evidence type="ECO:0000256" key="1">
    <source>
        <dbReference type="ARBA" id="ARBA00001946"/>
    </source>
</evidence>
<dbReference type="GO" id="GO:0005829">
    <property type="term" value="C:cytosol"/>
    <property type="evidence" value="ECO:0007669"/>
    <property type="project" value="TreeGrafter"/>
</dbReference>
<dbReference type="InterPro" id="IPR006379">
    <property type="entry name" value="HAD-SF_hydro_IIB"/>
</dbReference>
<name>A0A1L4FRT4_9BACT</name>
<dbReference type="Gene3D" id="3.40.50.1000">
    <property type="entry name" value="HAD superfamily/HAD-like"/>
    <property type="match status" value="1"/>
</dbReference>
<dbReference type="STRING" id="48003.BLA55_01240"/>
<dbReference type="Pfam" id="PF08282">
    <property type="entry name" value="Hydrolase_3"/>
    <property type="match status" value="1"/>
</dbReference>
<dbReference type="GO" id="GO:0000287">
    <property type="term" value="F:magnesium ion binding"/>
    <property type="evidence" value="ECO:0007669"/>
    <property type="project" value="TreeGrafter"/>
</dbReference>
<dbReference type="PROSITE" id="PS01229">
    <property type="entry name" value="COF_2"/>
    <property type="match status" value="1"/>
</dbReference>
<dbReference type="NCBIfam" id="TIGR01484">
    <property type="entry name" value="HAD-SF-IIB"/>
    <property type="match status" value="1"/>
</dbReference>
<dbReference type="AlphaFoldDB" id="A0A1L4FRT4"/>
<comment type="cofactor">
    <cofactor evidence="1">
        <name>Mg(2+)</name>
        <dbReference type="ChEBI" id="CHEBI:18420"/>
    </cofactor>
</comment>
<organism evidence="2 3">
    <name type="scientific">Mycoplasmopsis pullorum</name>
    <dbReference type="NCBI Taxonomy" id="48003"/>
    <lineage>
        <taxon>Bacteria</taxon>
        <taxon>Bacillati</taxon>
        <taxon>Mycoplasmatota</taxon>
        <taxon>Mycoplasmoidales</taxon>
        <taxon>Metamycoplasmataceae</taxon>
        <taxon>Mycoplasmopsis</taxon>
    </lineage>
</organism>
<proteinExistence type="predicted"/>
<dbReference type="RefSeq" id="WP_073372303.1">
    <property type="nucleotide sequence ID" value="NZ_CP017813.1"/>
</dbReference>
<reference evidence="3" key="1">
    <citation type="submission" date="2016-10" db="EMBL/GenBank/DDBJ databases">
        <authorList>
            <person name="Beylefeld A."/>
            <person name="Abolnik C."/>
        </authorList>
    </citation>
    <scope>NUCLEOTIDE SEQUENCE [LARGE SCALE GENOMIC DNA]</scope>
    <source>
        <strain evidence="3">B359_6</strain>
    </source>
</reference>
<protein>
    <recommendedName>
        <fullName evidence="4">Haloacid dehalogenase</fullName>
    </recommendedName>
</protein>
<evidence type="ECO:0000313" key="3">
    <source>
        <dbReference type="Proteomes" id="UP000184322"/>
    </source>
</evidence>